<keyword evidence="2 3" id="KW-0663">Pyridoxal phosphate</keyword>
<evidence type="ECO:0000256" key="3">
    <source>
        <dbReference type="RuleBase" id="RU003560"/>
    </source>
</evidence>
<keyword evidence="4" id="KW-0032">Aminotransferase</keyword>
<dbReference type="InterPro" id="IPR005814">
    <property type="entry name" value="Aminotrans_3"/>
</dbReference>
<evidence type="ECO:0000313" key="6">
    <source>
        <dbReference type="EMBL" id="MCZ4719444.1"/>
    </source>
</evidence>
<reference evidence="4" key="1">
    <citation type="journal article" date="2010" name="Appl. Environ. Microbiol.">
        <title>A specific real-time PCR for simultaneous detection and identification of Legionella pneumophila serogroup 1 in water and clinical samples.</title>
        <authorList>
            <person name="Merault N."/>
            <person name="Rusniok C."/>
            <person name="Jarraud S."/>
            <person name="Gomez-Valero L."/>
            <person name="Cazalet C."/>
            <person name="Marin M."/>
            <person name="Brachet E."/>
            <person name="Aegerter P."/>
            <person name="Gaillard J.L."/>
            <person name="Etienne J."/>
            <person name="Herrmann J.L."/>
            <person name="Lawrence C."/>
            <person name="Buchrieser C."/>
        </authorList>
    </citation>
    <scope>NUCLEOTIDE SEQUENCE</scope>
    <source>
        <strain evidence="4">ATCC 43290</strain>
    </source>
</reference>
<dbReference type="Gene3D" id="3.40.640.10">
    <property type="entry name" value="Type I PLP-dependent aspartate aminotransferase-like (Major domain)"/>
    <property type="match status" value="1"/>
</dbReference>
<keyword evidence="4" id="KW-0808">Transferase</keyword>
<organism evidence="4">
    <name type="scientific">Legionella pneumophila</name>
    <dbReference type="NCBI Taxonomy" id="446"/>
    <lineage>
        <taxon>Bacteria</taxon>
        <taxon>Pseudomonadati</taxon>
        <taxon>Pseudomonadota</taxon>
        <taxon>Gammaproteobacteria</taxon>
        <taxon>Legionellales</taxon>
        <taxon>Legionellaceae</taxon>
        <taxon>Legionella</taxon>
    </lineage>
</organism>
<dbReference type="InterPro" id="IPR015422">
    <property type="entry name" value="PyrdxlP-dep_Trfase_small"/>
</dbReference>
<dbReference type="PANTHER" id="PTHR43713">
    <property type="entry name" value="GLUTAMATE-1-SEMIALDEHYDE 2,1-AMINOMUTASE"/>
    <property type="match status" value="1"/>
</dbReference>
<evidence type="ECO:0000313" key="4">
    <source>
        <dbReference type="EMBL" id="CBY79952.1"/>
    </source>
</evidence>
<dbReference type="AlphaFoldDB" id="E7BB56"/>
<evidence type="ECO:0000256" key="1">
    <source>
        <dbReference type="ARBA" id="ARBA00001933"/>
    </source>
</evidence>
<proteinExistence type="inferred from homology"/>
<dbReference type="EMBL" id="DACWHX010000010">
    <property type="protein sequence ID" value="HAU1880495.1"/>
    <property type="molecule type" value="Genomic_DNA"/>
</dbReference>
<evidence type="ECO:0000313" key="5">
    <source>
        <dbReference type="EMBL" id="HAU1880495.1"/>
    </source>
</evidence>
<reference evidence="6" key="4">
    <citation type="submission" date="2022-12" db="EMBL/GenBank/DDBJ databases">
        <title>Comparative genomics of Legionella pneumophila isolates from the West Bank and Germany support molecular epidemiology of Legionnaires disease.</title>
        <authorList>
            <person name="Zayed A.R."/>
            <person name="Bitar D.M."/>
            <person name="Steinert M."/>
            <person name="Lueck C."/>
            <person name="Brettar I."/>
            <person name="Hoefle M.G."/>
            <person name="Bunk B."/>
        </authorList>
    </citation>
    <scope>NUCLEOTIDE SEQUENCE</scope>
    <source>
        <strain evidence="6">H23</strain>
    </source>
</reference>
<dbReference type="Proteomes" id="UP001071279">
    <property type="component" value="Unassembled WGS sequence"/>
</dbReference>
<gene>
    <name evidence="5" type="ORF">JBJ86_09595</name>
    <name evidence="4" type="ORF">LPSG12_007</name>
    <name evidence="6" type="ORF">O6C86_09495</name>
</gene>
<reference evidence="5" key="3">
    <citation type="submission" date="2019-10" db="EMBL/GenBank/DDBJ databases">
        <authorList>
            <consortium name="NCBI Pathogen Detection Project"/>
        </authorList>
    </citation>
    <scope>NUCLEOTIDE SEQUENCE</scope>
    <source>
        <strain evidence="5">AZ00058701</strain>
    </source>
</reference>
<dbReference type="Proteomes" id="UP000866496">
    <property type="component" value="Unassembled WGS sequence"/>
</dbReference>
<evidence type="ECO:0000256" key="2">
    <source>
        <dbReference type="ARBA" id="ARBA00022898"/>
    </source>
</evidence>
<dbReference type="RefSeq" id="WP_014326751.1">
    <property type="nucleotide sequence ID" value="NZ_CCZY01000003.1"/>
</dbReference>
<reference evidence="5" key="2">
    <citation type="journal article" date="2018" name="Genome Biol.">
        <title>SKESA: strategic k-mer extension for scrupulous assemblies.</title>
        <authorList>
            <person name="Souvorov A."/>
            <person name="Agarwala R."/>
            <person name="Lipman D.J."/>
        </authorList>
    </citation>
    <scope>NUCLEOTIDE SEQUENCE</scope>
    <source>
        <strain evidence="5">AZ00058701</strain>
    </source>
</reference>
<dbReference type="EMBL" id="JAPXIC010000066">
    <property type="protein sequence ID" value="MCZ4719444.1"/>
    <property type="molecule type" value="Genomic_DNA"/>
</dbReference>
<dbReference type="Pfam" id="PF00202">
    <property type="entry name" value="Aminotran_3"/>
    <property type="match status" value="1"/>
</dbReference>
<protein>
    <submittedName>
        <fullName evidence="5">Aminotransferase class III-fold pyridoxal phosphate-dependent enzyme</fullName>
    </submittedName>
    <submittedName>
        <fullName evidence="4">Putative aminotransferase class-III</fullName>
    </submittedName>
</protein>
<dbReference type="InterPro" id="IPR015424">
    <property type="entry name" value="PyrdxlP-dep_Trfase"/>
</dbReference>
<dbReference type="GO" id="GO:0008483">
    <property type="term" value="F:transaminase activity"/>
    <property type="evidence" value="ECO:0007669"/>
    <property type="project" value="UniProtKB-KW"/>
</dbReference>
<dbReference type="EMBL" id="FR747826">
    <property type="protein sequence ID" value="CBY79952.1"/>
    <property type="molecule type" value="Genomic_DNA"/>
</dbReference>
<accession>E7BB56</accession>
<sequence length="429" mass="48128">MYKCYEASERFLERALESIPLGSQTFSKSYVQFPKGVSPLFLQRGAGCKVWDLDGNEYTDFVNGLLAVTLGYNDPDVNASVLEQLQNGVTFSLAHPLETMVAEKLIETIPCAEMVRFGKNGSDVTSGAIRLARAYTNKDRIAVCGYHGWQDWYIGTTPRNLGVPKSTQELTHTFAYNDTDSLDRLFSAYPGQFAAVIMEPMNIEQPKSGFLESVKELAHHHGALLIFDEMITGFRFAIGGAQSYFNVLPDLATFGKGMANGYPLAALVGRKDIMQLMTEIFFSFTFGGETLSLAASYATINKIQSQPVIEKLFTLGTQLKEGIHQLIDKYSMDSFLSCVGHPSWSFLIFKDIEPYTSWDIKTLWMQEILARGILSFGTHNLSYAHNECDIDNLLKIYNQVFPLLREAVVQKNLHKLLRAEPLQPLFKVR</sequence>
<dbReference type="Gene3D" id="3.90.1150.10">
    <property type="entry name" value="Aspartate Aminotransferase, domain 1"/>
    <property type="match status" value="1"/>
</dbReference>
<comment type="cofactor">
    <cofactor evidence="1">
        <name>pyridoxal 5'-phosphate</name>
        <dbReference type="ChEBI" id="CHEBI:597326"/>
    </cofactor>
</comment>
<dbReference type="GO" id="GO:0030170">
    <property type="term" value="F:pyridoxal phosphate binding"/>
    <property type="evidence" value="ECO:0007669"/>
    <property type="project" value="InterPro"/>
</dbReference>
<dbReference type="InterPro" id="IPR015421">
    <property type="entry name" value="PyrdxlP-dep_Trfase_major"/>
</dbReference>
<comment type="similarity">
    <text evidence="3">Belongs to the class-III pyridoxal-phosphate-dependent aminotransferase family.</text>
</comment>
<name>E7BB56_LEGPN</name>
<dbReference type="SUPFAM" id="SSF53383">
    <property type="entry name" value="PLP-dependent transferases"/>
    <property type="match status" value="1"/>
</dbReference>
<dbReference type="PANTHER" id="PTHR43713:SF3">
    <property type="entry name" value="GLUTAMATE-1-SEMIALDEHYDE 2,1-AMINOMUTASE 1, CHLOROPLASTIC-RELATED"/>
    <property type="match status" value="1"/>
</dbReference>